<evidence type="ECO:0000256" key="6">
    <source>
        <dbReference type="ARBA" id="ARBA00023125"/>
    </source>
</evidence>
<evidence type="ECO:0000256" key="5">
    <source>
        <dbReference type="ARBA" id="ARBA00023015"/>
    </source>
</evidence>
<evidence type="ECO:0000256" key="7">
    <source>
        <dbReference type="ARBA" id="ARBA00023163"/>
    </source>
</evidence>
<evidence type="ECO:0000256" key="4">
    <source>
        <dbReference type="ARBA" id="ARBA00022833"/>
    </source>
</evidence>
<keyword evidence="8" id="KW-0539">Nucleus</keyword>
<dbReference type="AlphaFoldDB" id="A0AAV8SYH2"/>
<evidence type="ECO:0000256" key="3">
    <source>
        <dbReference type="ARBA" id="ARBA00022771"/>
    </source>
</evidence>
<keyword evidence="3 9" id="KW-0863">Zinc-finger</keyword>
<keyword evidence="13" id="KW-1185">Reference proteome</keyword>
<keyword evidence="7" id="KW-0804">Transcription</keyword>
<feature type="domain" description="SBP-type" evidence="11">
    <location>
        <begin position="21"/>
        <end position="98"/>
    </location>
</feature>
<dbReference type="InterPro" id="IPR036893">
    <property type="entry name" value="SBP_sf"/>
</dbReference>
<name>A0AAV8SYH2_9ROSI</name>
<dbReference type="GO" id="GO:0008270">
    <property type="term" value="F:zinc ion binding"/>
    <property type="evidence" value="ECO:0007669"/>
    <property type="project" value="UniProtKB-KW"/>
</dbReference>
<sequence length="315" mass="34333">MDSSSSGSSKRARIPSNGTQVPSCLVDGCTFDLSKCRDYHRRHKVCELHSKTARVFIRGLEQRFCQQCSRFHSLTEFDEGKRSCRKRLDGHNRRRRKPQPDSMSRNPALLFSHHQGTKYLHFGSSHAPSTTASSAWVGTIKTESETALCTSHSSNFNPGKTPFSEPLSFSHKGEKQFPFLQGTSSLDPGDSIPQPDTSCTIATNSSSGQKMFSDGLIRVINSNRALSLLSSPPSADTPAEIGLSHLMQPVMNPQALPLLSSLHYDGIGRKSQTAGSMLVFDGGSSSDIHGQTTFQIGADGSSVTGSHHMLSFSWE</sequence>
<dbReference type="PANTHER" id="PTHR31251">
    <property type="entry name" value="SQUAMOSA PROMOTER-BINDING-LIKE PROTEIN 4"/>
    <property type="match status" value="1"/>
</dbReference>
<keyword evidence="6" id="KW-0238">DNA-binding</keyword>
<feature type="region of interest" description="Disordered" evidence="10">
    <location>
        <begin position="87"/>
        <end position="107"/>
    </location>
</feature>
<proteinExistence type="predicted"/>
<organism evidence="12 13">
    <name type="scientific">Erythroxylum novogranatense</name>
    <dbReference type="NCBI Taxonomy" id="1862640"/>
    <lineage>
        <taxon>Eukaryota</taxon>
        <taxon>Viridiplantae</taxon>
        <taxon>Streptophyta</taxon>
        <taxon>Embryophyta</taxon>
        <taxon>Tracheophyta</taxon>
        <taxon>Spermatophyta</taxon>
        <taxon>Magnoliopsida</taxon>
        <taxon>eudicotyledons</taxon>
        <taxon>Gunneridae</taxon>
        <taxon>Pentapetalae</taxon>
        <taxon>rosids</taxon>
        <taxon>fabids</taxon>
        <taxon>Malpighiales</taxon>
        <taxon>Erythroxylaceae</taxon>
        <taxon>Erythroxylum</taxon>
    </lineage>
</organism>
<dbReference type="GO" id="GO:0005634">
    <property type="term" value="C:nucleus"/>
    <property type="evidence" value="ECO:0007669"/>
    <property type="project" value="UniProtKB-SubCell"/>
</dbReference>
<evidence type="ECO:0000256" key="10">
    <source>
        <dbReference type="SAM" id="MobiDB-lite"/>
    </source>
</evidence>
<evidence type="ECO:0000256" key="9">
    <source>
        <dbReference type="PROSITE-ProRule" id="PRU00470"/>
    </source>
</evidence>
<keyword evidence="4" id="KW-0862">Zinc</keyword>
<evidence type="ECO:0000259" key="11">
    <source>
        <dbReference type="PROSITE" id="PS51141"/>
    </source>
</evidence>
<dbReference type="Pfam" id="PF03110">
    <property type="entry name" value="SBP"/>
    <property type="match status" value="1"/>
</dbReference>
<dbReference type="InterPro" id="IPR004333">
    <property type="entry name" value="SBP_dom"/>
</dbReference>
<dbReference type="PROSITE" id="PS51141">
    <property type="entry name" value="ZF_SBP"/>
    <property type="match status" value="1"/>
</dbReference>
<dbReference type="GO" id="GO:0003677">
    <property type="term" value="F:DNA binding"/>
    <property type="evidence" value="ECO:0007669"/>
    <property type="project" value="UniProtKB-KW"/>
</dbReference>
<protein>
    <recommendedName>
        <fullName evidence="11">SBP-type domain-containing protein</fullName>
    </recommendedName>
</protein>
<keyword evidence="5" id="KW-0805">Transcription regulation</keyword>
<dbReference type="FunFam" id="4.10.1100.10:FF:000001">
    <property type="entry name" value="Squamosa promoter-binding-like protein 14"/>
    <property type="match status" value="1"/>
</dbReference>
<evidence type="ECO:0000313" key="12">
    <source>
        <dbReference type="EMBL" id="KAJ8759053.1"/>
    </source>
</evidence>
<evidence type="ECO:0000313" key="13">
    <source>
        <dbReference type="Proteomes" id="UP001159364"/>
    </source>
</evidence>
<comment type="subcellular location">
    <subcellularLocation>
        <location evidence="1">Nucleus</location>
    </subcellularLocation>
</comment>
<dbReference type="SUPFAM" id="SSF103612">
    <property type="entry name" value="SBT domain"/>
    <property type="match status" value="1"/>
</dbReference>
<dbReference type="Proteomes" id="UP001159364">
    <property type="component" value="Linkage Group LG07"/>
</dbReference>
<reference evidence="12 13" key="1">
    <citation type="submission" date="2021-09" db="EMBL/GenBank/DDBJ databases">
        <title>Genomic insights and catalytic innovation underlie evolution of tropane alkaloids biosynthesis.</title>
        <authorList>
            <person name="Wang Y.-J."/>
            <person name="Tian T."/>
            <person name="Huang J.-P."/>
            <person name="Huang S.-X."/>
        </authorList>
    </citation>
    <scope>NUCLEOTIDE SEQUENCE [LARGE SCALE GENOMIC DNA]</scope>
    <source>
        <strain evidence="12">KIB-2018</strain>
        <tissue evidence="12">Leaf</tissue>
    </source>
</reference>
<accession>A0AAV8SYH2</accession>
<evidence type="ECO:0000256" key="8">
    <source>
        <dbReference type="ARBA" id="ARBA00023242"/>
    </source>
</evidence>
<dbReference type="PANTHER" id="PTHR31251:SF221">
    <property type="entry name" value="SBP-TYPE DOMAIN-CONTAINING PROTEIN"/>
    <property type="match status" value="1"/>
</dbReference>
<dbReference type="EMBL" id="JAIWQS010000007">
    <property type="protein sequence ID" value="KAJ8759053.1"/>
    <property type="molecule type" value="Genomic_DNA"/>
</dbReference>
<dbReference type="Gene3D" id="4.10.1100.10">
    <property type="entry name" value="Transcription factor, SBP-box domain"/>
    <property type="match status" value="1"/>
</dbReference>
<evidence type="ECO:0000256" key="1">
    <source>
        <dbReference type="ARBA" id="ARBA00004123"/>
    </source>
</evidence>
<gene>
    <name evidence="12" type="ORF">K2173_003291</name>
</gene>
<evidence type="ECO:0000256" key="2">
    <source>
        <dbReference type="ARBA" id="ARBA00022723"/>
    </source>
</evidence>
<comment type="caution">
    <text evidence="12">The sequence shown here is derived from an EMBL/GenBank/DDBJ whole genome shotgun (WGS) entry which is preliminary data.</text>
</comment>
<keyword evidence="2" id="KW-0479">Metal-binding</keyword>
<dbReference type="InterPro" id="IPR044817">
    <property type="entry name" value="SBP-like"/>
</dbReference>